<dbReference type="Proteomes" id="UP000792457">
    <property type="component" value="Unassembled WGS sequence"/>
</dbReference>
<dbReference type="CDD" id="cd23064">
    <property type="entry name" value="PDZ3_INAD-like"/>
    <property type="match status" value="1"/>
</dbReference>
<dbReference type="InterPro" id="IPR001478">
    <property type="entry name" value="PDZ"/>
</dbReference>
<dbReference type="InterPro" id="IPR036034">
    <property type="entry name" value="PDZ_sf"/>
</dbReference>
<dbReference type="PANTHER" id="PTHR19964:SF92">
    <property type="entry name" value="PATJ HOMOLOG"/>
    <property type="match status" value="1"/>
</dbReference>
<feature type="compositionally biased region" description="Pro residues" evidence="1">
    <location>
        <begin position="251"/>
        <end position="260"/>
    </location>
</feature>
<dbReference type="OrthoDB" id="438726at2759"/>
<feature type="compositionally biased region" description="Low complexity" evidence="1">
    <location>
        <begin position="465"/>
        <end position="484"/>
    </location>
</feature>
<dbReference type="EMBL" id="KZ308559">
    <property type="protein sequence ID" value="KAG8231568.1"/>
    <property type="molecule type" value="Genomic_DNA"/>
</dbReference>
<dbReference type="Gene3D" id="2.30.42.10">
    <property type="match status" value="4"/>
</dbReference>
<comment type="caution">
    <text evidence="4">The sequence shown here is derived from an EMBL/GenBank/DDBJ whole genome shotgun (WGS) entry which is preliminary data.</text>
</comment>
<evidence type="ECO:0000313" key="4">
    <source>
        <dbReference type="EMBL" id="KAG8231568.1"/>
    </source>
</evidence>
<feature type="domain" description="PDZ" evidence="3">
    <location>
        <begin position="25"/>
        <end position="110"/>
    </location>
</feature>
<dbReference type="InterPro" id="IPR051342">
    <property type="entry name" value="PDZ_scaffold"/>
</dbReference>
<evidence type="ECO:0000259" key="3">
    <source>
        <dbReference type="PROSITE" id="PS50106"/>
    </source>
</evidence>
<evidence type="ECO:0000256" key="2">
    <source>
        <dbReference type="SAM" id="SignalP"/>
    </source>
</evidence>
<feature type="region of interest" description="Disordered" evidence="1">
    <location>
        <begin position="163"/>
        <end position="266"/>
    </location>
</feature>
<feature type="domain" description="PDZ" evidence="3">
    <location>
        <begin position="360"/>
        <end position="442"/>
    </location>
</feature>
<feature type="compositionally biased region" description="Polar residues" evidence="1">
    <location>
        <begin position="188"/>
        <end position="210"/>
    </location>
</feature>
<feature type="region of interest" description="Disordered" evidence="1">
    <location>
        <begin position="442"/>
        <end position="488"/>
    </location>
</feature>
<keyword evidence="2" id="KW-0732">Signal</keyword>
<feature type="signal peptide" evidence="2">
    <location>
        <begin position="1"/>
        <end position="16"/>
    </location>
</feature>
<accession>A0A8K0KFV5</accession>
<reference evidence="4" key="2">
    <citation type="submission" date="2017-10" db="EMBL/GenBank/DDBJ databases">
        <title>Ladona fulva Genome sequencing and assembly.</title>
        <authorList>
            <person name="Murali S."/>
            <person name="Richards S."/>
            <person name="Bandaranaike D."/>
            <person name="Bellair M."/>
            <person name="Blankenburg K."/>
            <person name="Chao H."/>
            <person name="Dinh H."/>
            <person name="Doddapaneni H."/>
            <person name="Dugan-Rocha S."/>
            <person name="Elkadiri S."/>
            <person name="Gnanaolivu R."/>
            <person name="Hernandez B."/>
            <person name="Skinner E."/>
            <person name="Javaid M."/>
            <person name="Lee S."/>
            <person name="Li M."/>
            <person name="Ming W."/>
            <person name="Munidasa M."/>
            <person name="Muniz J."/>
            <person name="Nguyen L."/>
            <person name="Hughes D."/>
            <person name="Osuji N."/>
            <person name="Pu L.-L."/>
            <person name="Puazo M."/>
            <person name="Qu C."/>
            <person name="Quiroz J."/>
            <person name="Raj R."/>
            <person name="Weissenberger G."/>
            <person name="Xin Y."/>
            <person name="Zou X."/>
            <person name="Han Y."/>
            <person name="Worley K."/>
            <person name="Muzny D."/>
            <person name="Gibbs R."/>
        </authorList>
    </citation>
    <scope>NUCLEOTIDE SEQUENCE</scope>
    <source>
        <strain evidence="4">Sampled in the wild</strain>
    </source>
</reference>
<proteinExistence type="predicted"/>
<dbReference type="AlphaFoldDB" id="A0A8K0KFV5"/>
<dbReference type="CDD" id="cd06676">
    <property type="entry name" value="PDZ13_MUPP1-like"/>
    <property type="match status" value="1"/>
</dbReference>
<feature type="compositionally biased region" description="Polar residues" evidence="1">
    <location>
        <begin position="163"/>
        <end position="173"/>
    </location>
</feature>
<dbReference type="PROSITE" id="PS50106">
    <property type="entry name" value="PDZ"/>
    <property type="match status" value="3"/>
</dbReference>
<gene>
    <name evidence="4" type="ORF">J437_LFUL011746</name>
</gene>
<feature type="chain" id="PRO_5035439698" description="PDZ domain-containing protein" evidence="2">
    <location>
        <begin position="17"/>
        <end position="583"/>
    </location>
</feature>
<feature type="compositionally biased region" description="Basic and acidic residues" evidence="1">
    <location>
        <begin position="113"/>
        <end position="130"/>
    </location>
</feature>
<evidence type="ECO:0000256" key="1">
    <source>
        <dbReference type="SAM" id="MobiDB-lite"/>
    </source>
</evidence>
<feature type="domain" description="PDZ" evidence="3">
    <location>
        <begin position="493"/>
        <end position="583"/>
    </location>
</feature>
<dbReference type="SUPFAM" id="SSF50156">
    <property type="entry name" value="PDZ domain-like"/>
    <property type="match status" value="3"/>
</dbReference>
<keyword evidence="5" id="KW-1185">Reference proteome</keyword>
<evidence type="ECO:0000313" key="5">
    <source>
        <dbReference type="Proteomes" id="UP000792457"/>
    </source>
</evidence>
<organism evidence="4 5">
    <name type="scientific">Ladona fulva</name>
    <name type="common">Scarce chaser dragonfly</name>
    <name type="synonym">Libellula fulva</name>
    <dbReference type="NCBI Taxonomy" id="123851"/>
    <lineage>
        <taxon>Eukaryota</taxon>
        <taxon>Metazoa</taxon>
        <taxon>Ecdysozoa</taxon>
        <taxon>Arthropoda</taxon>
        <taxon>Hexapoda</taxon>
        <taxon>Insecta</taxon>
        <taxon>Pterygota</taxon>
        <taxon>Palaeoptera</taxon>
        <taxon>Odonata</taxon>
        <taxon>Epiprocta</taxon>
        <taxon>Anisoptera</taxon>
        <taxon>Libelluloidea</taxon>
        <taxon>Libellulidae</taxon>
        <taxon>Ladona</taxon>
    </lineage>
</organism>
<reference evidence="4" key="1">
    <citation type="submission" date="2013-04" db="EMBL/GenBank/DDBJ databases">
        <authorList>
            <person name="Qu J."/>
            <person name="Murali S.C."/>
            <person name="Bandaranaike D."/>
            <person name="Bellair M."/>
            <person name="Blankenburg K."/>
            <person name="Chao H."/>
            <person name="Dinh H."/>
            <person name="Doddapaneni H."/>
            <person name="Downs B."/>
            <person name="Dugan-Rocha S."/>
            <person name="Elkadiri S."/>
            <person name="Gnanaolivu R.D."/>
            <person name="Hernandez B."/>
            <person name="Javaid M."/>
            <person name="Jayaseelan J.C."/>
            <person name="Lee S."/>
            <person name="Li M."/>
            <person name="Ming W."/>
            <person name="Munidasa M."/>
            <person name="Muniz J."/>
            <person name="Nguyen L."/>
            <person name="Ongeri F."/>
            <person name="Osuji N."/>
            <person name="Pu L.-L."/>
            <person name="Puazo M."/>
            <person name="Qu C."/>
            <person name="Quiroz J."/>
            <person name="Raj R."/>
            <person name="Weissenberger G."/>
            <person name="Xin Y."/>
            <person name="Zou X."/>
            <person name="Han Y."/>
            <person name="Richards S."/>
            <person name="Worley K."/>
            <person name="Muzny D."/>
            <person name="Gibbs R."/>
        </authorList>
    </citation>
    <scope>NUCLEOTIDE SEQUENCE</scope>
    <source>
        <strain evidence="4">Sampled in the wild</strain>
    </source>
</reference>
<dbReference type="SMART" id="SM00228">
    <property type="entry name" value="PDZ"/>
    <property type="match status" value="3"/>
</dbReference>
<sequence>MTLCLLLFLECPKPRALDTGPDVPSIMFSRNQGPQGLGIMIIEGKHAEVGQGIFISDIQEGSAAEQAGLIVGDMILQVNKDVILGSNYDSTASLLKKTEGVVTIIVCNPNKAKEEEKAKEGGKKEEEKPKQLTKPMSGTTPTKTSPLSSFNLASIIKSSHSTQRASSCVSHGSQIIPDHPHSSKKHSQSAPTKNNVSRAMTNKSSAASSKNPPRPTLLTTPNSTHPTKRQPSPPAITHGPSKSPGTTPEPTEAPPEPPADPATCEIKPGRETTVEINKDNVGLGLSIVGGSDTLLVSERGKILTGIFSGIILQTCYTYFCFHSSSLINLFLLFSKVKMTVYRDEAAASGGKEEDLLDIMEVELAKKAGKGLGLSIVGRKNGVGVFISDVVKGGAAEADGRLMKGDQIIAVNGQDLKGATQEEAAAVLKTATGRVTIKLGRLRPRKGAAPEKTSSSLLRDSASPETSPILPASPPTIITPSPSAAMGPPLRTRTIRLERGPDGLGFSIVGGHGSPHGDLPIYVKTVFDRGSASKGGLGEDNRLHRGDQILAVDGVSLDGRTHQEAVALLKGTRKRGSVTLTIAR</sequence>
<feature type="region of interest" description="Disordered" evidence="1">
    <location>
        <begin position="113"/>
        <end position="148"/>
    </location>
</feature>
<feature type="compositionally biased region" description="Polar residues" evidence="1">
    <location>
        <begin position="134"/>
        <end position="148"/>
    </location>
</feature>
<name>A0A8K0KFV5_LADFU</name>
<dbReference type="Pfam" id="PF00595">
    <property type="entry name" value="PDZ"/>
    <property type="match status" value="3"/>
</dbReference>
<dbReference type="CDD" id="cd06674">
    <property type="entry name" value="PDZ11_MUPP1-PDZ9_PATJ-like"/>
    <property type="match status" value="1"/>
</dbReference>
<dbReference type="PANTHER" id="PTHR19964">
    <property type="entry name" value="MULTIPLE PDZ DOMAIN PROTEIN"/>
    <property type="match status" value="1"/>
</dbReference>
<protein>
    <recommendedName>
        <fullName evidence="3">PDZ domain-containing protein</fullName>
    </recommendedName>
</protein>